<comment type="catalytic activity">
    <reaction evidence="2">
        <text>an N-acylsphing-4-enine + H2O = sphing-4-enine + a fatty acid</text>
        <dbReference type="Rhea" id="RHEA:20856"/>
        <dbReference type="ChEBI" id="CHEBI:15377"/>
        <dbReference type="ChEBI" id="CHEBI:28868"/>
        <dbReference type="ChEBI" id="CHEBI:52639"/>
        <dbReference type="ChEBI" id="CHEBI:57756"/>
        <dbReference type="EC" id="3.5.1.23"/>
    </reaction>
</comment>
<dbReference type="GO" id="GO:0046872">
    <property type="term" value="F:metal ion binding"/>
    <property type="evidence" value="ECO:0007669"/>
    <property type="project" value="UniProtKB-KW"/>
</dbReference>
<comment type="similarity">
    <text evidence="2">Belongs to the neutral ceramidase family.</text>
</comment>
<keyword evidence="2" id="KW-0746">Sphingolipid metabolism</keyword>
<dbReference type="GO" id="GO:0017040">
    <property type="term" value="F:N-acylsphingosine amidohydrolase activity"/>
    <property type="evidence" value="ECO:0007669"/>
    <property type="project" value="UniProtKB-UniRule"/>
</dbReference>
<evidence type="ECO:0000313" key="4">
    <source>
        <dbReference type="EMBL" id="RGW74033.1"/>
    </source>
</evidence>
<organism evidence="4 5">
    <name type="scientific">Holdemanella biformis</name>
    <dbReference type="NCBI Taxonomy" id="1735"/>
    <lineage>
        <taxon>Bacteria</taxon>
        <taxon>Bacillati</taxon>
        <taxon>Bacillota</taxon>
        <taxon>Erysipelotrichia</taxon>
        <taxon>Erysipelotrichales</taxon>
        <taxon>Erysipelotrichaceae</taxon>
        <taxon>Holdemanella</taxon>
    </lineage>
</organism>
<dbReference type="InterPro" id="IPR006823">
    <property type="entry name" value="Ceramidase_alk"/>
</dbReference>
<name>A0A413CSM7_9FIRM</name>
<protein>
    <recommendedName>
        <fullName evidence="2">Neutral ceramidase</fullName>
        <ecNumber evidence="2">3.5.1.23</ecNumber>
    </recommendedName>
</protein>
<reference evidence="4 5" key="1">
    <citation type="submission" date="2018-08" db="EMBL/GenBank/DDBJ databases">
        <title>A genome reference for cultivated species of the human gut microbiota.</title>
        <authorList>
            <person name="Zou Y."/>
            <person name="Xue W."/>
            <person name="Luo G."/>
        </authorList>
    </citation>
    <scope>NUCLEOTIDE SEQUENCE [LARGE SCALE GENOMIC DNA]</scope>
    <source>
        <strain evidence="4 5">AF10-31</strain>
    </source>
</reference>
<feature type="domain" description="Neutral/alkaline non-lysosomal ceramidase N-terminal" evidence="3">
    <location>
        <begin position="2"/>
        <end position="201"/>
    </location>
</feature>
<dbReference type="Proteomes" id="UP000284651">
    <property type="component" value="Unassembled WGS sequence"/>
</dbReference>
<dbReference type="Pfam" id="PF04734">
    <property type="entry name" value="Ceramidase_alk"/>
    <property type="match status" value="1"/>
</dbReference>
<keyword evidence="2" id="KW-0378">Hydrolase</keyword>
<dbReference type="GO" id="GO:0046514">
    <property type="term" value="P:ceramide catabolic process"/>
    <property type="evidence" value="ECO:0007669"/>
    <property type="project" value="InterPro"/>
</dbReference>
<dbReference type="AlphaFoldDB" id="A0A413CSM7"/>
<gene>
    <name evidence="4" type="ORF">DWV56_08680</name>
</gene>
<sequence>MRVGKSRKDLTPYGRKFYLLGYKNPKRNQPAEGIHDPIYSNSLLIEEGTKRVFLWSADLLELPDVVATDIKNRLCEKFRITKEHILLSVTHNHSSVRDFHNNWEFGKFSHEYYEFFVNSILESFMECEENLTGAYVKYGKKIIEGYYSNRNHKDELADNEVTVIKFFDDNDISFAGIVNWAVHSTVLPASNMYLTSDLAGNTCKKLHDIFGFYPMFINGAAADCSNRNNRLGNDFEELDRESTGLANKIALIDVNQELNMDNIDFKISKFRINTNIEQYHHLLEKTMQKIEDGNLECISMPKSHLIEKCEEQMKLKKYEDEICLEVLDIGDLRIFVFPGELGSKFGKELKASTSKLAVVAGYTNGFHYYFLPMEEYGKSFETIGNPVEAGIPEKIVCQLIEMGHSLDKKHQK</sequence>
<keyword evidence="2" id="KW-0443">Lipid metabolism</keyword>
<dbReference type="GO" id="GO:0042759">
    <property type="term" value="P:long-chain fatty acid biosynthetic process"/>
    <property type="evidence" value="ECO:0007669"/>
    <property type="project" value="TreeGrafter"/>
</dbReference>
<comment type="cofactor">
    <cofactor evidence="1">
        <name>Zn(2+)</name>
        <dbReference type="ChEBI" id="CHEBI:29105"/>
    </cofactor>
    <text evidence="1">Binds 1 zinc ion per subunit.</text>
</comment>
<dbReference type="EMBL" id="QSAT01000028">
    <property type="protein sequence ID" value="RGW74033.1"/>
    <property type="molecule type" value="Genomic_DNA"/>
</dbReference>
<dbReference type="EC" id="3.5.1.23" evidence="2"/>
<evidence type="ECO:0000313" key="5">
    <source>
        <dbReference type="Proteomes" id="UP000284651"/>
    </source>
</evidence>
<feature type="binding site" evidence="1">
    <location>
        <position position="91"/>
    </location>
    <ligand>
        <name>Zn(2+)</name>
        <dbReference type="ChEBI" id="CHEBI:29105"/>
    </ligand>
</feature>
<dbReference type="RefSeq" id="WP_118357536.1">
    <property type="nucleotide sequence ID" value="NZ_QSAT01000028.1"/>
</dbReference>
<keyword evidence="1" id="KW-0862">Zinc</keyword>
<dbReference type="GO" id="GO:0016020">
    <property type="term" value="C:membrane"/>
    <property type="evidence" value="ECO:0007669"/>
    <property type="project" value="GOC"/>
</dbReference>
<evidence type="ECO:0000259" key="3">
    <source>
        <dbReference type="Pfam" id="PF04734"/>
    </source>
</evidence>
<proteinExistence type="inferred from homology"/>
<dbReference type="PANTHER" id="PTHR12670">
    <property type="entry name" value="CERAMIDASE"/>
    <property type="match status" value="1"/>
</dbReference>
<comment type="caution">
    <text evidence="4">The sequence shown here is derived from an EMBL/GenBank/DDBJ whole genome shotgun (WGS) entry which is preliminary data.</text>
</comment>
<evidence type="ECO:0000256" key="1">
    <source>
        <dbReference type="PIRSR" id="PIRSR606823-2"/>
    </source>
</evidence>
<dbReference type="PANTHER" id="PTHR12670:SF1">
    <property type="entry name" value="NEUTRAL CERAMIDASE"/>
    <property type="match status" value="1"/>
</dbReference>
<accession>A0A413CSM7</accession>
<evidence type="ECO:0000256" key="2">
    <source>
        <dbReference type="RuleBase" id="RU366019"/>
    </source>
</evidence>
<feature type="binding site" evidence="1">
    <location>
        <position position="183"/>
    </location>
    <ligand>
        <name>Zn(2+)</name>
        <dbReference type="ChEBI" id="CHEBI:29105"/>
    </ligand>
</feature>
<dbReference type="GO" id="GO:0005576">
    <property type="term" value="C:extracellular region"/>
    <property type="evidence" value="ECO:0007669"/>
    <property type="project" value="TreeGrafter"/>
</dbReference>
<keyword evidence="1" id="KW-0479">Metal-binding</keyword>
<dbReference type="InterPro" id="IPR031329">
    <property type="entry name" value="NEUT/ALK_ceramidase_N"/>
</dbReference>
<dbReference type="GO" id="GO:0046512">
    <property type="term" value="P:sphingosine biosynthetic process"/>
    <property type="evidence" value="ECO:0007669"/>
    <property type="project" value="TreeGrafter"/>
</dbReference>